<reference evidence="2" key="1">
    <citation type="journal article" date="2015" name="Front. Microbiol.">
        <title>Combining genomic sequencing methods to explore viral diversity and reveal potential virus-host interactions.</title>
        <authorList>
            <person name="Chow C.E."/>
            <person name="Winget D.M."/>
            <person name="White R.A.III."/>
            <person name="Hallam S.J."/>
            <person name="Suttle C.A."/>
        </authorList>
    </citation>
    <scope>NUCLEOTIDE SEQUENCE</scope>
    <source>
        <strain evidence="2">Oxic1_6</strain>
    </source>
</reference>
<reference evidence="2" key="2">
    <citation type="submission" date="2015-03" db="EMBL/GenBank/DDBJ databases">
        <authorList>
            <person name="Chow C.-E.T."/>
            <person name="Winget D.M."/>
            <person name="White R.A.III."/>
            <person name="Hallam S.J."/>
            <person name="Suttle C.A."/>
        </authorList>
    </citation>
    <scope>NUCLEOTIDE SEQUENCE</scope>
    <source>
        <strain evidence="2">Oxic1_6</strain>
    </source>
</reference>
<feature type="region of interest" description="Disordered" evidence="1">
    <location>
        <begin position="122"/>
        <end position="153"/>
    </location>
</feature>
<proteinExistence type="predicted"/>
<accession>A0A0F7L7V2</accession>
<sequence length="168" mass="18000">MALRIWTWVPVADRKARAKTSLIFPRCDLPALLVSPCQRSTISSEMPHGLSILSTPSTSVSMEVSPVEQYSSSTHTMGSPPSWYAYSSQCSLASSSPWSALRPRLRSLVSSMPGSICHCPGSTNITESGPNDAMRRAGAGPSQSASRRCPRSHSGISLICRSMSSGRL</sequence>
<evidence type="ECO:0000313" key="2">
    <source>
        <dbReference type="EMBL" id="AKH48020.1"/>
    </source>
</evidence>
<dbReference type="EMBL" id="KR029601">
    <property type="protein sequence ID" value="AKH48020.1"/>
    <property type="molecule type" value="Genomic_DNA"/>
</dbReference>
<organism evidence="2">
    <name type="scientific">uncultured marine virus</name>
    <dbReference type="NCBI Taxonomy" id="186617"/>
    <lineage>
        <taxon>Viruses</taxon>
        <taxon>environmental samples</taxon>
    </lineage>
</organism>
<name>A0A0F7L7V2_9VIRU</name>
<protein>
    <submittedName>
        <fullName evidence="2">Uncharacterized protein</fullName>
    </submittedName>
</protein>
<evidence type="ECO:0000256" key="1">
    <source>
        <dbReference type="SAM" id="MobiDB-lite"/>
    </source>
</evidence>